<dbReference type="Pfam" id="PF12034">
    <property type="entry name" value="YfbK_C"/>
    <property type="match status" value="1"/>
</dbReference>
<dbReference type="SUPFAM" id="SSF53300">
    <property type="entry name" value="vWA-like"/>
    <property type="match status" value="1"/>
</dbReference>
<dbReference type="SMART" id="SM00327">
    <property type="entry name" value="VWA"/>
    <property type="match status" value="1"/>
</dbReference>
<dbReference type="PANTHER" id="PTHR10579:SF43">
    <property type="entry name" value="ZINC FINGER (C3HC4-TYPE RING FINGER) FAMILY PROTEIN"/>
    <property type="match status" value="1"/>
</dbReference>
<dbReference type="EMBL" id="FKLO01000026">
    <property type="protein sequence ID" value="SAY71699.1"/>
    <property type="molecule type" value="Genomic_DNA"/>
</dbReference>
<protein>
    <submittedName>
        <fullName evidence="3">von Willebrand factor type A domain protein</fullName>
    </submittedName>
</protein>
<dbReference type="Gene3D" id="3.40.50.410">
    <property type="entry name" value="von Willebrand factor, type A domain"/>
    <property type="match status" value="1"/>
</dbReference>
<gene>
    <name evidence="3" type="ORF">CHUV0807_0640</name>
</gene>
<dbReference type="InterPro" id="IPR036465">
    <property type="entry name" value="vWFA_dom_sf"/>
</dbReference>
<dbReference type="Pfam" id="PF12450">
    <property type="entry name" value="vWF_A"/>
    <property type="match status" value="1"/>
</dbReference>
<dbReference type="PROSITE" id="PS50234">
    <property type="entry name" value="VWFA"/>
    <property type="match status" value="1"/>
</dbReference>
<evidence type="ECO:0000313" key="3">
    <source>
        <dbReference type="EMBL" id="SAY71699.1"/>
    </source>
</evidence>
<dbReference type="CDD" id="cd01465">
    <property type="entry name" value="vWA_subgroup"/>
    <property type="match status" value="1"/>
</dbReference>
<accession>A0A1C3HP17</accession>
<dbReference type="InterPro" id="IPR021908">
    <property type="entry name" value="YfbK_C"/>
</dbReference>
<feature type="domain" description="VWFA" evidence="2">
    <location>
        <begin position="209"/>
        <end position="387"/>
    </location>
</feature>
<name>A0A1C3HP17_9GAMM</name>
<dbReference type="InterPro" id="IPR051266">
    <property type="entry name" value="CLCR"/>
</dbReference>
<dbReference type="PANTHER" id="PTHR10579">
    <property type="entry name" value="CALCIUM-ACTIVATED CHLORIDE CHANNEL REGULATOR"/>
    <property type="match status" value="1"/>
</dbReference>
<evidence type="ECO:0000259" key="2">
    <source>
        <dbReference type="PROSITE" id="PS50234"/>
    </source>
</evidence>
<keyword evidence="1" id="KW-0732">Signal</keyword>
<organism evidence="3 4">
    <name type="scientific">Cardiobacterium hominis</name>
    <dbReference type="NCBI Taxonomy" id="2718"/>
    <lineage>
        <taxon>Bacteria</taxon>
        <taxon>Pseudomonadati</taxon>
        <taxon>Pseudomonadota</taxon>
        <taxon>Gammaproteobacteria</taxon>
        <taxon>Cardiobacteriales</taxon>
        <taxon>Cardiobacteriaceae</taxon>
        <taxon>Cardiobacterium</taxon>
    </lineage>
</organism>
<proteinExistence type="predicted"/>
<evidence type="ECO:0000256" key="1">
    <source>
        <dbReference type="SAM" id="SignalP"/>
    </source>
</evidence>
<feature type="signal peptide" evidence="1">
    <location>
        <begin position="1"/>
        <end position="19"/>
    </location>
</feature>
<evidence type="ECO:0000313" key="4">
    <source>
        <dbReference type="Proteomes" id="UP000190837"/>
    </source>
</evidence>
<sequence length="568" mass="61137">MQKHPLILVLLAASGISHAAGLCDDLDADAPPVEYAAMSAPVLQKVAPVAPASATKEAAAPNLENRLGVNMPVPAGAKTQWELNQAAAKIGIRGTAEAPNRERYAHSDANPVHRVSDAPVSTFSIDVDTGSYSNIRRMLTRENRLPPADAVRVEEILNYFAYGYPLPQDGKPFAVHTQTVDSPWQADAKLIRIAIQAADLAPEKRPPANLVFLIDTSGSMNAPDKLPLVKKTVCHFAEALRADDRISLITYSGSTAEILPPTAGDQKETIIAALKPLRAHGATAGGEALRMAYDAAAKNYRKDGINRILLATDGDFNVGISDPATLKNYVADKRKSGISLTTLGYGRGNYNDETMEQLADAGDGNYSYIDSEAEAKKVLVRQLTSTLATVARDIKIQLEFNPAAVKEYRLVGYENRLLREEDFNNDRVDAGDIGAGHNITALYEIIPQGKTGWLDARHYQNAPAASGKADEYGWLKLRYKAPESEQSQLIEQPIAAKSIPLADAEEATRFAIAAASYAQALKGGKYNGALDWAGILRLAQAAQGSDPYGERAGLLQLIEKARELSSGK</sequence>
<dbReference type="Pfam" id="PF00092">
    <property type="entry name" value="VWA"/>
    <property type="match status" value="1"/>
</dbReference>
<dbReference type="InterPro" id="IPR022156">
    <property type="entry name" value="Uncharacterised_YfbK_N"/>
</dbReference>
<dbReference type="InterPro" id="IPR002035">
    <property type="entry name" value="VWF_A"/>
</dbReference>
<dbReference type="AlphaFoldDB" id="A0A1C3HP17"/>
<reference evidence="4" key="1">
    <citation type="submission" date="2016-04" db="EMBL/GenBank/DDBJ databases">
        <authorList>
            <person name="Tagini F."/>
        </authorList>
    </citation>
    <scope>NUCLEOTIDE SEQUENCE [LARGE SCALE GENOMIC DNA]</scope>
    <source>
        <strain evidence="4">CHUV0807</strain>
    </source>
</reference>
<dbReference type="RefSeq" id="WP_079539655.1">
    <property type="nucleotide sequence ID" value="NZ_FKLO01000026.1"/>
</dbReference>
<dbReference type="Proteomes" id="UP000190837">
    <property type="component" value="Unassembled WGS sequence"/>
</dbReference>
<feature type="chain" id="PRO_5008675371" evidence="1">
    <location>
        <begin position="20"/>
        <end position="568"/>
    </location>
</feature>